<keyword evidence="1" id="KW-0812">Transmembrane</keyword>
<keyword evidence="1" id="KW-1133">Transmembrane helix</keyword>
<organism evidence="2 3">
    <name type="scientific">Cryptosporangium aurantiacum</name>
    <dbReference type="NCBI Taxonomy" id="134849"/>
    <lineage>
        <taxon>Bacteria</taxon>
        <taxon>Bacillati</taxon>
        <taxon>Actinomycetota</taxon>
        <taxon>Actinomycetes</taxon>
        <taxon>Cryptosporangiales</taxon>
        <taxon>Cryptosporangiaceae</taxon>
        <taxon>Cryptosporangium</taxon>
    </lineage>
</organism>
<accession>A0A1M7R238</accession>
<dbReference type="AlphaFoldDB" id="A0A1M7R238"/>
<proteinExistence type="predicted"/>
<dbReference type="STRING" id="134849.SAMN05443668_106135"/>
<feature type="transmembrane region" description="Helical" evidence="1">
    <location>
        <begin position="47"/>
        <end position="64"/>
    </location>
</feature>
<name>A0A1M7R238_9ACTN</name>
<protein>
    <submittedName>
        <fullName evidence="2">Uncharacterized protein</fullName>
    </submittedName>
</protein>
<sequence>MGAWRWRRGHSLLYVAREGGWQLGSVLVFAGVLVVCTGFHARVLATIGALIGAVALAILIGNLLPTKSVTSAEVTAGRVTLVCRYRRRTYPRDQLRRIWFQYRSDDWGWVYFELLDGDRRSCVRSWSGPVSWAIAEEATRVTGVETRWAPEKSRPIVSPGGVSWTPLGIPGFSETFE</sequence>
<feature type="transmembrane region" description="Helical" evidence="1">
    <location>
        <begin position="21"/>
        <end position="41"/>
    </location>
</feature>
<gene>
    <name evidence="2" type="ORF">SAMN05443668_106135</name>
</gene>
<evidence type="ECO:0000313" key="3">
    <source>
        <dbReference type="Proteomes" id="UP000184440"/>
    </source>
</evidence>
<keyword evidence="1" id="KW-0472">Membrane</keyword>
<dbReference type="EMBL" id="FRCS01000006">
    <property type="protein sequence ID" value="SHN38765.1"/>
    <property type="molecule type" value="Genomic_DNA"/>
</dbReference>
<reference evidence="2 3" key="1">
    <citation type="submission" date="2016-11" db="EMBL/GenBank/DDBJ databases">
        <authorList>
            <person name="Jaros S."/>
            <person name="Januszkiewicz K."/>
            <person name="Wedrychowicz H."/>
        </authorList>
    </citation>
    <scope>NUCLEOTIDE SEQUENCE [LARGE SCALE GENOMIC DNA]</scope>
    <source>
        <strain evidence="2 3">DSM 46144</strain>
    </source>
</reference>
<evidence type="ECO:0000256" key="1">
    <source>
        <dbReference type="SAM" id="Phobius"/>
    </source>
</evidence>
<keyword evidence="3" id="KW-1185">Reference proteome</keyword>
<dbReference type="Proteomes" id="UP000184440">
    <property type="component" value="Unassembled WGS sequence"/>
</dbReference>
<dbReference type="RefSeq" id="WP_073259419.1">
    <property type="nucleotide sequence ID" value="NZ_FRCS01000006.1"/>
</dbReference>
<evidence type="ECO:0000313" key="2">
    <source>
        <dbReference type="EMBL" id="SHN38765.1"/>
    </source>
</evidence>